<dbReference type="GO" id="GO:0003676">
    <property type="term" value="F:nucleic acid binding"/>
    <property type="evidence" value="ECO:0007669"/>
    <property type="project" value="InterPro"/>
</dbReference>
<dbReference type="SUPFAM" id="SSF52540">
    <property type="entry name" value="P-loop containing nucleoside triphosphate hydrolases"/>
    <property type="match status" value="1"/>
</dbReference>
<accession>A0A0M3K417</accession>
<dbReference type="GO" id="GO:0005524">
    <property type="term" value="F:ATP binding"/>
    <property type="evidence" value="ECO:0007669"/>
    <property type="project" value="InterPro"/>
</dbReference>
<dbReference type="GO" id="GO:0043138">
    <property type="term" value="F:3'-5' DNA helicase activity"/>
    <property type="evidence" value="ECO:0007669"/>
    <property type="project" value="TreeGrafter"/>
</dbReference>
<dbReference type="InterPro" id="IPR014001">
    <property type="entry name" value="Helicase_ATP-bd"/>
</dbReference>
<dbReference type="WBParaSite" id="ASIM_0001570801-mRNA-1">
    <property type="protein sequence ID" value="ASIM_0001570801-mRNA-1"/>
    <property type="gene ID" value="ASIM_0001570801"/>
</dbReference>
<dbReference type="SMART" id="SM00487">
    <property type="entry name" value="DEXDc"/>
    <property type="match status" value="1"/>
</dbReference>
<dbReference type="GO" id="GO:0009378">
    <property type="term" value="F:four-way junction helicase activity"/>
    <property type="evidence" value="ECO:0007669"/>
    <property type="project" value="TreeGrafter"/>
</dbReference>
<gene>
    <name evidence="5" type="ORF">ASIM_LOCUS15115</name>
</gene>
<sequence>MDDDFYDSDGDDALWCGIAELGPPSQCLQDLQALVLHLQDLAETRVSKPGQGFLSRVKNREVEPKSARSEWKQKNDKPSDDVLKKLNKFFGHKSFRPLQWEIIREALNGRDQLVVLSTGYGKSICYQMPSLIQENLTLIVSPLISLMNDQVTNARANGIKASCITGETSYEDRNEIVDACLSGKLNLLYVTPEFGLNNDTLMRKISSRIGLLAIDEAHCVSQWGHEFRSDYRRLSSLRDILSDRVPVMALTATATVEVQLDIVKNLKMRNAITVCSSLD</sequence>
<dbReference type="AlphaFoldDB" id="A0A0M3K417"/>
<dbReference type="PANTHER" id="PTHR13710">
    <property type="entry name" value="DNA HELICASE RECQ FAMILY MEMBER"/>
    <property type="match status" value="1"/>
</dbReference>
<evidence type="ECO:0000256" key="3">
    <source>
        <dbReference type="ARBA" id="ARBA00022806"/>
    </source>
</evidence>
<dbReference type="Proteomes" id="UP000267096">
    <property type="component" value="Unassembled WGS sequence"/>
</dbReference>
<protein>
    <submittedName>
        <fullName evidence="7">DNA helicase</fullName>
    </submittedName>
</protein>
<dbReference type="NCBIfam" id="TIGR00614">
    <property type="entry name" value="recQ_fam"/>
    <property type="match status" value="1"/>
</dbReference>
<dbReference type="GO" id="GO:0000723">
    <property type="term" value="P:telomere maintenance"/>
    <property type="evidence" value="ECO:0007669"/>
    <property type="project" value="TreeGrafter"/>
</dbReference>
<evidence type="ECO:0000256" key="1">
    <source>
        <dbReference type="ARBA" id="ARBA00005446"/>
    </source>
</evidence>
<dbReference type="PROSITE" id="PS51192">
    <property type="entry name" value="HELICASE_ATP_BIND_1"/>
    <property type="match status" value="1"/>
</dbReference>
<dbReference type="GO" id="GO:0005654">
    <property type="term" value="C:nucleoplasm"/>
    <property type="evidence" value="ECO:0007669"/>
    <property type="project" value="TreeGrafter"/>
</dbReference>
<keyword evidence="6" id="KW-1185">Reference proteome</keyword>
<dbReference type="InterPro" id="IPR004589">
    <property type="entry name" value="DNA_helicase_ATP-dep_RecQ"/>
</dbReference>
<keyword evidence="3" id="KW-0547">Nucleotide-binding</keyword>
<dbReference type="Gene3D" id="3.40.50.300">
    <property type="entry name" value="P-loop containing nucleotide triphosphate hydrolases"/>
    <property type="match status" value="1"/>
</dbReference>
<dbReference type="GO" id="GO:0005737">
    <property type="term" value="C:cytoplasm"/>
    <property type="evidence" value="ECO:0007669"/>
    <property type="project" value="TreeGrafter"/>
</dbReference>
<reference evidence="5 6" key="2">
    <citation type="submission" date="2018-11" db="EMBL/GenBank/DDBJ databases">
        <authorList>
            <consortium name="Pathogen Informatics"/>
        </authorList>
    </citation>
    <scope>NUCLEOTIDE SEQUENCE [LARGE SCALE GENOMIC DNA]</scope>
</reference>
<dbReference type="OrthoDB" id="10013439at2759"/>
<dbReference type="FunFam" id="3.40.50.300:FF:001389">
    <property type="entry name" value="ATP-dependent DNA helicase RecQ"/>
    <property type="match status" value="1"/>
</dbReference>
<feature type="domain" description="Helicase ATP-binding" evidence="4">
    <location>
        <begin position="103"/>
        <end position="272"/>
    </location>
</feature>
<evidence type="ECO:0000256" key="2">
    <source>
        <dbReference type="ARBA" id="ARBA00022801"/>
    </source>
</evidence>
<dbReference type="PANTHER" id="PTHR13710:SF120">
    <property type="entry name" value="BIFUNCTIONAL 3'-5' EXONUCLEASE_ATP-DEPENDENT HELICASE WRN"/>
    <property type="match status" value="1"/>
</dbReference>
<dbReference type="EMBL" id="UYRR01032122">
    <property type="protein sequence ID" value="VDK54291.1"/>
    <property type="molecule type" value="Genomic_DNA"/>
</dbReference>
<dbReference type="InterPro" id="IPR011545">
    <property type="entry name" value="DEAD/DEAH_box_helicase_dom"/>
</dbReference>
<dbReference type="GO" id="GO:0016787">
    <property type="term" value="F:hydrolase activity"/>
    <property type="evidence" value="ECO:0007669"/>
    <property type="project" value="UniProtKB-KW"/>
</dbReference>
<dbReference type="InterPro" id="IPR027417">
    <property type="entry name" value="P-loop_NTPase"/>
</dbReference>
<dbReference type="Pfam" id="PF00270">
    <property type="entry name" value="DEAD"/>
    <property type="match status" value="1"/>
</dbReference>
<keyword evidence="3" id="KW-0067">ATP-binding</keyword>
<dbReference type="GO" id="GO:0005694">
    <property type="term" value="C:chromosome"/>
    <property type="evidence" value="ECO:0007669"/>
    <property type="project" value="TreeGrafter"/>
</dbReference>
<evidence type="ECO:0000313" key="5">
    <source>
        <dbReference type="EMBL" id="VDK54291.1"/>
    </source>
</evidence>
<proteinExistence type="inferred from homology"/>
<evidence type="ECO:0000313" key="6">
    <source>
        <dbReference type="Proteomes" id="UP000267096"/>
    </source>
</evidence>
<keyword evidence="3" id="KW-0347">Helicase</keyword>
<keyword evidence="2" id="KW-0378">Hydrolase</keyword>
<reference evidence="7" key="1">
    <citation type="submission" date="2017-02" db="UniProtKB">
        <authorList>
            <consortium name="WormBaseParasite"/>
        </authorList>
    </citation>
    <scope>IDENTIFICATION</scope>
</reference>
<organism evidence="7">
    <name type="scientific">Anisakis simplex</name>
    <name type="common">Herring worm</name>
    <dbReference type="NCBI Taxonomy" id="6269"/>
    <lineage>
        <taxon>Eukaryota</taxon>
        <taxon>Metazoa</taxon>
        <taxon>Ecdysozoa</taxon>
        <taxon>Nematoda</taxon>
        <taxon>Chromadorea</taxon>
        <taxon>Rhabditida</taxon>
        <taxon>Spirurina</taxon>
        <taxon>Ascaridomorpha</taxon>
        <taxon>Ascaridoidea</taxon>
        <taxon>Anisakidae</taxon>
        <taxon>Anisakis</taxon>
        <taxon>Anisakis simplex complex</taxon>
    </lineage>
</organism>
<dbReference type="GO" id="GO:0000724">
    <property type="term" value="P:double-strand break repair via homologous recombination"/>
    <property type="evidence" value="ECO:0007669"/>
    <property type="project" value="TreeGrafter"/>
</dbReference>
<comment type="similarity">
    <text evidence="1">Belongs to the helicase family. RecQ subfamily.</text>
</comment>
<name>A0A0M3K417_ANISI</name>
<evidence type="ECO:0000313" key="7">
    <source>
        <dbReference type="WBParaSite" id="ASIM_0001570801-mRNA-1"/>
    </source>
</evidence>
<evidence type="ECO:0000259" key="4">
    <source>
        <dbReference type="PROSITE" id="PS51192"/>
    </source>
</evidence>